<gene>
    <name evidence="1" type="ORF">FSB76_21015</name>
</gene>
<dbReference type="EMBL" id="CP042437">
    <property type="protein sequence ID" value="QEC78300.1"/>
    <property type="molecule type" value="Genomic_DNA"/>
</dbReference>
<sequence>MTKPVDYTLYTSNGDRYITINPVTQPATGGHIQATGVFGLNEGMVDLGDIVFDDNMNQWEYSGMGDLTHLQAEEIASFIKNYHQPNAEDREFDEHSIG</sequence>
<dbReference type="Proteomes" id="UP000321362">
    <property type="component" value="Chromosome"/>
</dbReference>
<dbReference type="OrthoDB" id="799527at2"/>
<evidence type="ECO:0000313" key="2">
    <source>
        <dbReference type="Proteomes" id="UP000321362"/>
    </source>
</evidence>
<organism evidence="1 2">
    <name type="scientific">Mucilaginibacter ginsenosidivorax</name>
    <dbReference type="NCBI Taxonomy" id="862126"/>
    <lineage>
        <taxon>Bacteria</taxon>
        <taxon>Pseudomonadati</taxon>
        <taxon>Bacteroidota</taxon>
        <taxon>Sphingobacteriia</taxon>
        <taxon>Sphingobacteriales</taxon>
        <taxon>Sphingobacteriaceae</taxon>
        <taxon>Mucilaginibacter</taxon>
    </lineage>
</organism>
<proteinExistence type="predicted"/>
<dbReference type="KEGG" id="mgk:FSB76_21015"/>
<protein>
    <submittedName>
        <fullName evidence="1">Uncharacterized protein</fullName>
    </submittedName>
</protein>
<reference evidence="1 2" key="1">
    <citation type="journal article" date="2013" name="J. Microbiol.">
        <title>Mucilaginibacter ginsenosidivorax sp. nov., with ginsenoside converting activity isolated from sediment.</title>
        <authorList>
            <person name="Kim J.K."/>
            <person name="Choi T.E."/>
            <person name="Liu Q.M."/>
            <person name="Park H.Y."/>
            <person name="Yi T.H."/>
            <person name="Yoon M.H."/>
            <person name="Kim S.C."/>
            <person name="Im W.T."/>
        </authorList>
    </citation>
    <scope>NUCLEOTIDE SEQUENCE [LARGE SCALE GENOMIC DNA]</scope>
    <source>
        <strain evidence="1 2">KHI28</strain>
    </source>
</reference>
<keyword evidence="2" id="KW-1185">Reference proteome</keyword>
<evidence type="ECO:0000313" key="1">
    <source>
        <dbReference type="EMBL" id="QEC78300.1"/>
    </source>
</evidence>
<dbReference type="RefSeq" id="WP_147056812.1">
    <property type="nucleotide sequence ID" value="NZ_CP042437.1"/>
</dbReference>
<name>A0A5B8W2L5_9SPHI</name>
<dbReference type="AlphaFoldDB" id="A0A5B8W2L5"/>
<accession>A0A5B8W2L5</accession>